<evidence type="ECO:0000313" key="7">
    <source>
        <dbReference type="Proteomes" id="UP000294980"/>
    </source>
</evidence>
<feature type="short sequence motif" description="GXSXG" evidence="4">
    <location>
        <begin position="45"/>
        <end position="49"/>
    </location>
</feature>
<dbReference type="PANTHER" id="PTHR14226">
    <property type="entry name" value="NEUROPATHY TARGET ESTERASE/SWISS CHEESE D.MELANOGASTER"/>
    <property type="match status" value="1"/>
</dbReference>
<evidence type="ECO:0000256" key="1">
    <source>
        <dbReference type="ARBA" id="ARBA00022801"/>
    </source>
</evidence>
<evidence type="ECO:0000256" key="3">
    <source>
        <dbReference type="ARBA" id="ARBA00023098"/>
    </source>
</evidence>
<sequence>MCAERAEADTTIVPVLAGGGGRLSAHIGVLDAIAELGLNYSTLVGVSGGSIVGALAVTGHSLEEIHDIALATEFSRFSSQNLFSLLRTGGFSNGDAFQRWMDTLLAGRTFSDLDVDFYVVATDVRTGKPVIFSRATHPDTPISLAVRFSISVPILFSFKEYGEHLLVDGSILSEDALQRNWAGNTPVVVFKLRSNNHRTAKKASMMPLRSYLEMLVHTFMTTMSREYINDKFWLSTIIIDTGDISPVDLHLTSAEKQNLYVTGYDTTMAILPGKLKRSGVIRAAAHG</sequence>
<evidence type="ECO:0000256" key="4">
    <source>
        <dbReference type="PROSITE-ProRule" id="PRU01161"/>
    </source>
</evidence>
<reference evidence="6 7" key="1">
    <citation type="submission" date="2019-03" db="EMBL/GenBank/DDBJ databases">
        <title>Genomic Encyclopedia of Type Strains, Phase IV (KMG-IV): sequencing the most valuable type-strain genomes for metagenomic binning, comparative biology and taxonomic classification.</title>
        <authorList>
            <person name="Goeker M."/>
        </authorList>
    </citation>
    <scope>NUCLEOTIDE SEQUENCE [LARGE SCALE GENOMIC DNA]</scope>
    <source>
        <strain evidence="6 7">DSM 23344</strain>
    </source>
</reference>
<dbReference type="GO" id="GO:0016787">
    <property type="term" value="F:hydrolase activity"/>
    <property type="evidence" value="ECO:0007669"/>
    <property type="project" value="UniProtKB-UniRule"/>
</dbReference>
<feature type="domain" description="PNPLA" evidence="5">
    <location>
        <begin position="14"/>
        <end position="181"/>
    </location>
</feature>
<comment type="caution">
    <text evidence="4">Lacks conserved residue(s) required for the propagation of feature annotation.</text>
</comment>
<keyword evidence="2 4" id="KW-0442">Lipid degradation</keyword>
<feature type="active site" description="Proton acceptor" evidence="4">
    <location>
        <position position="168"/>
    </location>
</feature>
<evidence type="ECO:0000313" key="6">
    <source>
        <dbReference type="EMBL" id="TCO74643.1"/>
    </source>
</evidence>
<dbReference type="RefSeq" id="WP_117318639.1">
    <property type="nucleotide sequence ID" value="NZ_QQSW01000015.1"/>
</dbReference>
<dbReference type="Pfam" id="PF01734">
    <property type="entry name" value="Patatin"/>
    <property type="match status" value="1"/>
</dbReference>
<dbReference type="PANTHER" id="PTHR14226:SF29">
    <property type="entry name" value="NEUROPATHY TARGET ESTERASE SWS"/>
    <property type="match status" value="1"/>
</dbReference>
<dbReference type="OrthoDB" id="5290098at2"/>
<dbReference type="GO" id="GO:0016042">
    <property type="term" value="P:lipid catabolic process"/>
    <property type="evidence" value="ECO:0007669"/>
    <property type="project" value="UniProtKB-UniRule"/>
</dbReference>
<dbReference type="PROSITE" id="PS51635">
    <property type="entry name" value="PNPLA"/>
    <property type="match status" value="1"/>
</dbReference>
<dbReference type="Gene3D" id="3.40.1090.10">
    <property type="entry name" value="Cytosolic phospholipase A2 catalytic domain"/>
    <property type="match status" value="2"/>
</dbReference>
<protein>
    <submittedName>
        <fullName evidence="6">NTE family protein</fullName>
    </submittedName>
</protein>
<keyword evidence="7" id="KW-1185">Reference proteome</keyword>
<comment type="caution">
    <text evidence="6">The sequence shown here is derived from an EMBL/GenBank/DDBJ whole genome shotgun (WGS) entry which is preliminary data.</text>
</comment>
<keyword evidence="3 4" id="KW-0443">Lipid metabolism</keyword>
<dbReference type="AlphaFoldDB" id="A0A4R2KLT3"/>
<organism evidence="6 7">
    <name type="scientific">Chromatocurvus halotolerans</name>
    <dbReference type="NCBI Taxonomy" id="1132028"/>
    <lineage>
        <taxon>Bacteria</taxon>
        <taxon>Pseudomonadati</taxon>
        <taxon>Pseudomonadota</taxon>
        <taxon>Gammaproteobacteria</taxon>
        <taxon>Cellvibrionales</taxon>
        <taxon>Halieaceae</taxon>
        <taxon>Chromatocurvus</taxon>
    </lineage>
</organism>
<dbReference type="InterPro" id="IPR016035">
    <property type="entry name" value="Acyl_Trfase/lysoPLipase"/>
</dbReference>
<dbReference type="InterPro" id="IPR050301">
    <property type="entry name" value="NTE"/>
</dbReference>
<dbReference type="EMBL" id="SLWX01000012">
    <property type="protein sequence ID" value="TCO74643.1"/>
    <property type="molecule type" value="Genomic_DNA"/>
</dbReference>
<name>A0A4R2KLT3_9GAMM</name>
<evidence type="ECO:0000256" key="2">
    <source>
        <dbReference type="ARBA" id="ARBA00022963"/>
    </source>
</evidence>
<evidence type="ECO:0000259" key="5">
    <source>
        <dbReference type="PROSITE" id="PS51635"/>
    </source>
</evidence>
<gene>
    <name evidence="6" type="ORF">EV688_1122</name>
</gene>
<feature type="active site" description="Nucleophile" evidence="4">
    <location>
        <position position="47"/>
    </location>
</feature>
<proteinExistence type="predicted"/>
<keyword evidence="1 4" id="KW-0378">Hydrolase</keyword>
<dbReference type="SUPFAM" id="SSF52151">
    <property type="entry name" value="FabD/lysophospholipase-like"/>
    <property type="match status" value="1"/>
</dbReference>
<accession>A0A4R2KLT3</accession>
<dbReference type="InterPro" id="IPR002641">
    <property type="entry name" value="PNPLA_dom"/>
</dbReference>
<dbReference type="Proteomes" id="UP000294980">
    <property type="component" value="Unassembled WGS sequence"/>
</dbReference>